<dbReference type="AlphaFoldDB" id="S4XVJ7"/>
<evidence type="ECO:0000313" key="2">
    <source>
        <dbReference type="EMBL" id="AGP35925.1"/>
    </source>
</evidence>
<dbReference type="EMBL" id="CP003969">
    <property type="protein sequence ID" value="AGP35925.1"/>
    <property type="molecule type" value="Genomic_DNA"/>
</dbReference>
<dbReference type="Pfam" id="PF02627">
    <property type="entry name" value="CMD"/>
    <property type="match status" value="1"/>
</dbReference>
<dbReference type="HOGENOM" id="CLU_082760_6_1_7"/>
<evidence type="ECO:0000259" key="1">
    <source>
        <dbReference type="Pfam" id="PF02627"/>
    </source>
</evidence>
<dbReference type="PANTHER" id="PTHR34846">
    <property type="entry name" value="4-CARBOXYMUCONOLACTONE DECARBOXYLASE FAMILY PROTEIN (AFU_ORTHOLOGUE AFUA_6G11590)"/>
    <property type="match status" value="1"/>
</dbReference>
<protein>
    <recommendedName>
        <fullName evidence="1">Carboxymuconolactone decarboxylase-like domain-containing protein</fullName>
    </recommendedName>
</protein>
<sequence length="185" mass="20477">MTTRTDVQRPVTVGEPTPILERITIMLKARMKNLVMLMPEIIQPIHALLGAAKKSGVPARTLELVHLRVSQINGCGFCVDVGARDLKKAGETDERMFAVAAWRETPYFTDAERAALALAEAATRLSDRADPVPDDVWEEAARHYDERALAGLILHIALVNCFNRFNVTTRQIAGSMKLEARADGR</sequence>
<reference evidence="2 3" key="1">
    <citation type="journal article" date="2013" name="Sci. Rep.">
        <title>Extraordinary expansion of a Sorangium cellulosum genome from an alkaline milieu.</title>
        <authorList>
            <person name="Han K."/>
            <person name="Li Z.F."/>
            <person name="Peng R."/>
            <person name="Zhu L.P."/>
            <person name="Zhou T."/>
            <person name="Wang L.G."/>
            <person name="Li S.G."/>
            <person name="Zhang X.B."/>
            <person name="Hu W."/>
            <person name="Wu Z.H."/>
            <person name="Qin N."/>
            <person name="Li Y.Z."/>
        </authorList>
    </citation>
    <scope>NUCLEOTIDE SEQUENCE [LARGE SCALE GENOMIC DNA]</scope>
    <source>
        <strain evidence="2 3">So0157-2</strain>
    </source>
</reference>
<dbReference type="InterPro" id="IPR029032">
    <property type="entry name" value="AhpD-like"/>
</dbReference>
<dbReference type="NCBIfam" id="TIGR00778">
    <property type="entry name" value="ahpD_dom"/>
    <property type="match status" value="1"/>
</dbReference>
<name>S4XVJ7_SORCE</name>
<dbReference type="InterPro" id="IPR003779">
    <property type="entry name" value="CMD-like"/>
</dbReference>
<dbReference type="SUPFAM" id="SSF69118">
    <property type="entry name" value="AhpD-like"/>
    <property type="match status" value="1"/>
</dbReference>
<gene>
    <name evidence="2" type="ORF">SCE1572_16290</name>
</gene>
<evidence type="ECO:0000313" key="3">
    <source>
        <dbReference type="Proteomes" id="UP000014803"/>
    </source>
</evidence>
<dbReference type="Gene3D" id="1.20.1290.10">
    <property type="entry name" value="AhpD-like"/>
    <property type="match status" value="1"/>
</dbReference>
<dbReference type="STRING" id="1254432.SCE1572_16290"/>
<dbReference type="GO" id="GO:0051920">
    <property type="term" value="F:peroxiredoxin activity"/>
    <property type="evidence" value="ECO:0007669"/>
    <property type="project" value="InterPro"/>
</dbReference>
<feature type="domain" description="Carboxymuconolactone decarboxylase-like" evidence="1">
    <location>
        <begin position="48"/>
        <end position="121"/>
    </location>
</feature>
<accession>S4XVJ7</accession>
<dbReference type="PANTHER" id="PTHR34846:SF7">
    <property type="entry name" value="BLL7811 PROTEIN"/>
    <property type="match status" value="1"/>
</dbReference>
<dbReference type="Proteomes" id="UP000014803">
    <property type="component" value="Chromosome"/>
</dbReference>
<dbReference type="KEGG" id="scu:SCE1572_16290"/>
<proteinExistence type="predicted"/>
<dbReference type="InterPro" id="IPR004675">
    <property type="entry name" value="AhpD_core"/>
</dbReference>
<dbReference type="eggNOG" id="COG2128">
    <property type="taxonomic scope" value="Bacteria"/>
</dbReference>
<organism evidence="2 3">
    <name type="scientific">Sorangium cellulosum So0157-2</name>
    <dbReference type="NCBI Taxonomy" id="1254432"/>
    <lineage>
        <taxon>Bacteria</taxon>
        <taxon>Pseudomonadati</taxon>
        <taxon>Myxococcota</taxon>
        <taxon>Polyangia</taxon>
        <taxon>Polyangiales</taxon>
        <taxon>Polyangiaceae</taxon>
        <taxon>Sorangium</taxon>
    </lineage>
</organism>
<dbReference type="PATRIC" id="fig|1254432.3.peg.3668"/>